<evidence type="ECO:0000256" key="3">
    <source>
        <dbReference type="ARBA" id="ARBA00023134"/>
    </source>
</evidence>
<dbReference type="SUPFAM" id="SSF52540">
    <property type="entry name" value="P-loop containing nucleoside triphosphate hydrolases"/>
    <property type="match status" value="1"/>
</dbReference>
<evidence type="ECO:0000256" key="1">
    <source>
        <dbReference type="ARBA" id="ARBA00022741"/>
    </source>
</evidence>
<reference evidence="7" key="3">
    <citation type="submission" date="2021-05" db="UniProtKB">
        <authorList>
            <consortium name="EnsemblPlants"/>
        </authorList>
    </citation>
    <scope>IDENTIFICATION</scope>
    <source>
        <strain evidence="7">cv. B73</strain>
    </source>
</reference>
<dbReference type="Gene3D" id="3.40.50.300">
    <property type="entry name" value="P-loop containing nucleotide triphosphate hydrolases"/>
    <property type="match status" value="1"/>
</dbReference>
<reference evidence="8" key="1">
    <citation type="journal article" date="2009" name="Science">
        <title>The B73 maize genome: complexity, diversity, and dynamics.</title>
        <authorList>
            <person name="Schnable P.S."/>
            <person name="Ware D."/>
            <person name="Fulton R.S."/>
            <person name="Stein J.C."/>
            <person name="Wei F."/>
            <person name="Pasternak S."/>
            <person name="Liang C."/>
            <person name="Zhang J."/>
            <person name="Fulton L."/>
            <person name="Graves T.A."/>
            <person name="Minx P."/>
            <person name="Reily A.D."/>
            <person name="Courtney L."/>
            <person name="Kruchowski S.S."/>
            <person name="Tomlinson C."/>
            <person name="Strong C."/>
            <person name="Delehaunty K."/>
            <person name="Fronick C."/>
            <person name="Courtney B."/>
            <person name="Rock S.M."/>
            <person name="Belter E."/>
            <person name="Du F."/>
            <person name="Kim K."/>
            <person name="Abbott R.M."/>
            <person name="Cotton M."/>
            <person name="Levy A."/>
            <person name="Marchetto P."/>
            <person name="Ochoa K."/>
            <person name="Jackson S.M."/>
            <person name="Gillam B."/>
            <person name="Chen W."/>
            <person name="Yan L."/>
            <person name="Higginbotham J."/>
            <person name="Cardenas M."/>
            <person name="Waligorski J."/>
            <person name="Applebaum E."/>
            <person name="Phelps L."/>
            <person name="Falcone J."/>
            <person name="Kanchi K."/>
            <person name="Thane T."/>
            <person name="Scimone A."/>
            <person name="Thane N."/>
            <person name="Henke J."/>
            <person name="Wang T."/>
            <person name="Ruppert J."/>
            <person name="Shah N."/>
            <person name="Rotter K."/>
            <person name="Hodges J."/>
            <person name="Ingenthron E."/>
            <person name="Cordes M."/>
            <person name="Kohlberg S."/>
            <person name="Sgro J."/>
            <person name="Delgado B."/>
            <person name="Mead K."/>
            <person name="Chinwalla A."/>
            <person name="Leonard S."/>
            <person name="Crouse K."/>
            <person name="Collura K."/>
            <person name="Kudrna D."/>
            <person name="Currie J."/>
            <person name="He R."/>
            <person name="Angelova A."/>
            <person name="Rajasekar S."/>
            <person name="Mueller T."/>
            <person name="Lomeli R."/>
            <person name="Scara G."/>
            <person name="Ko A."/>
            <person name="Delaney K."/>
            <person name="Wissotski M."/>
            <person name="Lopez G."/>
            <person name="Campos D."/>
            <person name="Braidotti M."/>
            <person name="Ashley E."/>
            <person name="Golser W."/>
            <person name="Kim H."/>
            <person name="Lee S."/>
            <person name="Lin J."/>
            <person name="Dujmic Z."/>
            <person name="Kim W."/>
            <person name="Talag J."/>
            <person name="Zuccolo A."/>
            <person name="Fan C."/>
            <person name="Sebastian A."/>
            <person name="Kramer M."/>
            <person name="Spiegel L."/>
            <person name="Nascimento L."/>
            <person name="Zutavern T."/>
            <person name="Miller B."/>
            <person name="Ambroise C."/>
            <person name="Muller S."/>
            <person name="Spooner W."/>
            <person name="Narechania A."/>
            <person name="Ren L."/>
            <person name="Wei S."/>
            <person name="Kumari S."/>
            <person name="Faga B."/>
            <person name="Levy M.J."/>
            <person name="McMahan L."/>
            <person name="Van Buren P."/>
            <person name="Vaughn M.W."/>
            <person name="Ying K."/>
            <person name="Yeh C.-T."/>
            <person name="Emrich S.J."/>
            <person name="Jia Y."/>
            <person name="Kalyanaraman A."/>
            <person name="Hsia A.-P."/>
            <person name="Barbazuk W.B."/>
            <person name="Baucom R.S."/>
            <person name="Brutnell T.P."/>
            <person name="Carpita N.C."/>
            <person name="Chaparro C."/>
            <person name="Chia J.-M."/>
            <person name="Deragon J.-M."/>
            <person name="Estill J.C."/>
            <person name="Fu Y."/>
            <person name="Jeddeloh J.A."/>
            <person name="Han Y."/>
            <person name="Lee H."/>
            <person name="Li P."/>
            <person name="Lisch D.R."/>
            <person name="Liu S."/>
            <person name="Liu Z."/>
            <person name="Nagel D.H."/>
            <person name="McCann M.C."/>
            <person name="SanMiguel P."/>
            <person name="Myers A.M."/>
            <person name="Nettleton D."/>
            <person name="Nguyen J."/>
            <person name="Penning B.W."/>
            <person name="Ponnala L."/>
            <person name="Schneider K.L."/>
            <person name="Schwartz D.C."/>
            <person name="Sharma A."/>
            <person name="Soderlund C."/>
            <person name="Springer N.M."/>
            <person name="Sun Q."/>
            <person name="Wang H."/>
            <person name="Waterman M."/>
            <person name="Westerman R."/>
            <person name="Wolfgruber T.K."/>
            <person name="Yang L."/>
            <person name="Yu Y."/>
            <person name="Zhang L."/>
            <person name="Zhou S."/>
            <person name="Zhu Q."/>
            <person name="Bennetzen J.L."/>
            <person name="Dawe R.K."/>
            <person name="Jiang J."/>
            <person name="Jiang N."/>
            <person name="Presting G.G."/>
            <person name="Wessler S.R."/>
            <person name="Aluru S."/>
            <person name="Martienssen R.A."/>
            <person name="Clifton S.W."/>
            <person name="McCombie W.R."/>
            <person name="Wing R.A."/>
            <person name="Wilson R.K."/>
        </authorList>
    </citation>
    <scope>NUCLEOTIDE SEQUENCE [LARGE SCALE GENOMIC DNA]</scope>
    <source>
        <strain evidence="8">cv. B73</strain>
    </source>
</reference>
<dbReference type="Pfam" id="PF02263">
    <property type="entry name" value="GBP"/>
    <property type="match status" value="1"/>
</dbReference>
<keyword evidence="2" id="KW-0378">Hydrolase</keyword>
<feature type="signal peptide" evidence="5">
    <location>
        <begin position="1"/>
        <end position="28"/>
    </location>
</feature>
<dbReference type="OrthoDB" id="7788754at2759"/>
<proteinExistence type="evidence at protein level"/>
<evidence type="ECO:0000256" key="5">
    <source>
        <dbReference type="SAM" id="SignalP"/>
    </source>
</evidence>
<dbReference type="EnsemblPlants" id="Zm00001eb212950_T001">
    <property type="protein sequence ID" value="Zm00001eb212950_P001"/>
    <property type="gene ID" value="Zm00001eb212950"/>
</dbReference>
<name>A0A804P793_MAIZE</name>
<dbReference type="PANTHER" id="PTHR10751">
    <property type="entry name" value="GUANYLATE BINDING PROTEIN"/>
    <property type="match status" value="1"/>
</dbReference>
<dbReference type="CDD" id="cd01851">
    <property type="entry name" value="GBP"/>
    <property type="match status" value="1"/>
</dbReference>
<reference evidence="7" key="2">
    <citation type="submission" date="2019-07" db="EMBL/GenBank/DDBJ databases">
        <authorList>
            <person name="Seetharam A."/>
            <person name="Woodhouse M."/>
            <person name="Cannon E."/>
        </authorList>
    </citation>
    <scope>NUCLEOTIDE SEQUENCE [LARGE SCALE GENOMIC DNA]</scope>
    <source>
        <strain evidence="7">cv. B73</strain>
    </source>
</reference>
<dbReference type="InterPro" id="IPR015894">
    <property type="entry name" value="Guanylate-bd_N"/>
</dbReference>
<dbReference type="FunFam" id="1.20.1000.10:FF:000002">
    <property type="entry name" value="Guanylate-binding family protein"/>
    <property type="match status" value="1"/>
</dbReference>
<organism evidence="7 8">
    <name type="scientific">Zea mays</name>
    <name type="common">Maize</name>
    <dbReference type="NCBI Taxonomy" id="4577"/>
    <lineage>
        <taxon>Eukaryota</taxon>
        <taxon>Viridiplantae</taxon>
        <taxon>Streptophyta</taxon>
        <taxon>Embryophyta</taxon>
        <taxon>Tracheophyta</taxon>
        <taxon>Spermatophyta</taxon>
        <taxon>Magnoliopsida</taxon>
        <taxon>Liliopsida</taxon>
        <taxon>Poales</taxon>
        <taxon>Poaceae</taxon>
        <taxon>PACMAD clade</taxon>
        <taxon>Panicoideae</taxon>
        <taxon>Andropogonodae</taxon>
        <taxon>Andropogoneae</taxon>
        <taxon>Tripsacinae</taxon>
        <taxon>Zea</taxon>
    </lineage>
</organism>
<dbReference type="InterPro" id="IPR030386">
    <property type="entry name" value="G_GB1_RHD3_dom"/>
</dbReference>
<keyword evidence="1" id="KW-0547">Nucleotide-binding</keyword>
<dbReference type="GO" id="GO:0003924">
    <property type="term" value="F:GTPase activity"/>
    <property type="evidence" value="ECO:0007669"/>
    <property type="project" value="InterPro"/>
</dbReference>
<keyword evidence="3" id="KW-0342">GTP-binding</keyword>
<dbReference type="InterPro" id="IPR036543">
    <property type="entry name" value="Guanylate-bd_C_sf"/>
</dbReference>
<evidence type="ECO:0000256" key="2">
    <source>
        <dbReference type="ARBA" id="ARBA00022801"/>
    </source>
</evidence>
<sequence>MWRGRCAPGISVAALALLAVAAAAGAAAGDPDPDDLERAFPIVEPDHRHTKLRLSEQGLEAIRRIETPIAVVGVIGPYRSGKSFLLNQLLSLSCDKGFGVGHMRDTKTKGIWIWGTPVEMDVDGSKVSVLYLDTEGFESVGKSNVYDDRIFALATVLSSVLIYNLPETVREADISRLSFAVEIAEEFYGRVKGQDVAFEPAKLLWLIQRDFLQGKSVQQMVNEALQRVPNDNGDRYINEVNQIRDSLAVMGNHSTAFSLPQPHLQRTKLCDMEDKELEPLYVKRREQLKQLVSSIVKPKIVQGRTLNGKDFVSFLQQILEALNKGEIPSTGSLVEIFNKAILDRCLKVYREKMDSLNLPVPVDELQKLHEMTNGEARILFDKQHFGKHHAAQSALKLEDEIKEDVLCRCTETSF</sequence>
<keyword evidence="8" id="KW-1185">Reference proteome</keyword>
<evidence type="ECO:0007829" key="9">
    <source>
        <dbReference type="PeptideAtlas" id="A0A804P793"/>
    </source>
</evidence>
<dbReference type="InterPro" id="IPR003191">
    <property type="entry name" value="Guanylate-bd/ATL_C"/>
</dbReference>
<dbReference type="Pfam" id="PF02841">
    <property type="entry name" value="GBP_C"/>
    <property type="match status" value="1"/>
</dbReference>
<evidence type="ECO:0000259" key="6">
    <source>
        <dbReference type="PROSITE" id="PS51715"/>
    </source>
</evidence>
<dbReference type="Gene3D" id="1.20.1000.10">
    <property type="entry name" value="Guanylate-binding protein, C-terminal domain"/>
    <property type="match status" value="1"/>
</dbReference>
<dbReference type="PROSITE" id="PS51715">
    <property type="entry name" value="G_GB1_RHD3"/>
    <property type="match status" value="1"/>
</dbReference>
<dbReference type="AlphaFoldDB" id="A0A804P793"/>
<protein>
    <recommendedName>
        <fullName evidence="6">GB1/RHD3-type G domain-containing protein</fullName>
    </recommendedName>
</protein>
<dbReference type="FunFam" id="3.40.50.300:FF:001063">
    <property type="entry name" value="Guanylate-binding family protein"/>
    <property type="match status" value="1"/>
</dbReference>
<feature type="chain" id="PRO_5032557740" description="GB1/RHD3-type G domain-containing protein" evidence="5">
    <location>
        <begin position="29"/>
        <end position="414"/>
    </location>
</feature>
<feature type="domain" description="GB1/RHD3-type G" evidence="6">
    <location>
        <begin position="66"/>
        <end position="179"/>
    </location>
</feature>
<keyword evidence="9" id="KW-1267">Proteomics identification</keyword>
<dbReference type="GO" id="GO:0005525">
    <property type="term" value="F:GTP binding"/>
    <property type="evidence" value="ECO:0007669"/>
    <property type="project" value="UniProtKB-KW"/>
</dbReference>
<dbReference type="SUPFAM" id="SSF48340">
    <property type="entry name" value="Interferon-induced guanylate-binding protein 1 (GBP1), C-terminal domain"/>
    <property type="match status" value="1"/>
</dbReference>
<evidence type="ECO:0000256" key="4">
    <source>
        <dbReference type="PROSITE-ProRule" id="PRU01052"/>
    </source>
</evidence>
<evidence type="ECO:0000313" key="8">
    <source>
        <dbReference type="Proteomes" id="UP000007305"/>
    </source>
</evidence>
<comment type="similarity">
    <text evidence="4">Belongs to the TRAFAC class dynamin-like GTPase superfamily. GB1/RHD3 GTPase family.</text>
</comment>
<dbReference type="Proteomes" id="UP000007305">
    <property type="component" value="Chromosome 5"/>
</dbReference>
<gene>
    <name evidence="7" type="primary">LOC100280273</name>
</gene>
<keyword evidence="5" id="KW-0732">Signal</keyword>
<accession>A0A804P793</accession>
<evidence type="ECO:0000313" key="7">
    <source>
        <dbReference type="EnsemblPlants" id="Zm00001eb212950_P001"/>
    </source>
</evidence>
<dbReference type="InterPro" id="IPR027417">
    <property type="entry name" value="P-loop_NTPase"/>
</dbReference>
<dbReference type="Gramene" id="Zm00001eb212950_T001">
    <property type="protein sequence ID" value="Zm00001eb212950_P001"/>
    <property type="gene ID" value="Zm00001eb212950"/>
</dbReference>